<keyword evidence="2" id="KW-0472">Membrane</keyword>
<accession>A0AAJ6PCP5</accession>
<keyword evidence="1" id="KW-0175">Coiled coil</keyword>
<keyword evidence="4" id="KW-1185">Reference proteome</keyword>
<feature type="transmembrane region" description="Helical" evidence="2">
    <location>
        <begin position="215"/>
        <end position="235"/>
    </location>
</feature>
<dbReference type="InterPro" id="IPR047709">
    <property type="entry name" value="HpsJ-like"/>
</dbReference>
<keyword evidence="2" id="KW-1133">Transmembrane helix</keyword>
<dbReference type="NCBIfam" id="NF038305">
    <property type="entry name" value="HpsJ_fam"/>
    <property type="match status" value="1"/>
</dbReference>
<proteinExistence type="predicted"/>
<geneLocation type="plasmid" evidence="3 4">
    <name>unnamed1</name>
</geneLocation>
<feature type="transmembrane region" description="Helical" evidence="2">
    <location>
        <begin position="30"/>
        <end position="49"/>
    </location>
</feature>
<keyword evidence="3" id="KW-0614">Plasmid</keyword>
<keyword evidence="2" id="KW-0812">Transmembrane</keyword>
<feature type="coiled-coil region" evidence="1">
    <location>
        <begin position="129"/>
        <end position="176"/>
    </location>
</feature>
<organism evidence="3 4">
    <name type="scientific">Halotia branconii CENA392</name>
    <dbReference type="NCBI Taxonomy" id="1539056"/>
    <lineage>
        <taxon>Bacteria</taxon>
        <taxon>Bacillati</taxon>
        <taxon>Cyanobacteriota</taxon>
        <taxon>Cyanophyceae</taxon>
        <taxon>Nostocales</taxon>
        <taxon>Nodulariaceae</taxon>
        <taxon>Halotia</taxon>
    </lineage>
</organism>
<dbReference type="RefSeq" id="WP_281486198.1">
    <property type="nucleotide sequence ID" value="NZ_CP124544.1"/>
</dbReference>
<name>A0AAJ6PCP5_9CYAN</name>
<feature type="transmembrane region" description="Helical" evidence="2">
    <location>
        <begin position="69"/>
        <end position="86"/>
    </location>
</feature>
<dbReference type="AlphaFoldDB" id="A0AAJ6PCP5"/>
<reference evidence="3 4" key="1">
    <citation type="journal article" date="2023" name="Limnol Oceanogr Lett">
        <title>Environmental adaptations by the intertidal Antarctic cyanobacterium Halotia branconii CENA392 as revealed using long-read genome sequencing.</title>
        <authorList>
            <person name="Dextro R.B."/>
            <person name="Delbaje E."/>
            <person name="Freitas P.N.N."/>
            <person name="Geraldes V."/>
            <person name="Pinto E."/>
            <person name="Long P.F."/>
            <person name="Fiore M.F."/>
        </authorList>
    </citation>
    <scope>NUCLEOTIDE SEQUENCE [LARGE SCALE GENOMIC DNA]</scope>
    <source>
        <strain evidence="3 4">CENA392</strain>
        <plasmid evidence="3 4">unnamed1</plasmid>
    </source>
</reference>
<dbReference type="EMBL" id="CP124544">
    <property type="protein sequence ID" value="WGV28996.1"/>
    <property type="molecule type" value="Genomic_DNA"/>
</dbReference>
<evidence type="ECO:0000256" key="2">
    <source>
        <dbReference type="SAM" id="Phobius"/>
    </source>
</evidence>
<protein>
    <submittedName>
        <fullName evidence="3">HpsJ family protein</fullName>
    </submittedName>
</protein>
<gene>
    <name evidence="3" type="ORF">QI031_31035</name>
</gene>
<sequence length="243" mass="27566">MTTQKPEKLSHKSIEITEAVEKRSFALLRFLGYTLLIFSLIDYLGILIPPRLTDPVWEFQAIGQMVDHVWSPLLGLTFIFLYNQTSIVKPRRVSNLKFLSWFALAIGILYLLLLPLGINNSLTLYKNLNAQFTNQQAQQQEQLQKITDKLNGVVSLQELNNLANNLNIQNEAGSNQSPQGLKSKISQQIQTVAQNTLATAKVVKRQQIKNLIKDAVRINLGAIISGICFITLWNLTRWTRVNH</sequence>
<evidence type="ECO:0000313" key="3">
    <source>
        <dbReference type="EMBL" id="WGV28996.1"/>
    </source>
</evidence>
<evidence type="ECO:0000256" key="1">
    <source>
        <dbReference type="SAM" id="Coils"/>
    </source>
</evidence>
<dbReference type="KEGG" id="hbq:QI031_31035"/>
<dbReference type="Proteomes" id="UP001223520">
    <property type="component" value="Plasmid unnamed1"/>
</dbReference>
<evidence type="ECO:0000313" key="4">
    <source>
        <dbReference type="Proteomes" id="UP001223520"/>
    </source>
</evidence>
<feature type="transmembrane region" description="Helical" evidence="2">
    <location>
        <begin position="98"/>
        <end position="118"/>
    </location>
</feature>